<feature type="transmembrane region" description="Helical" evidence="6">
    <location>
        <begin position="49"/>
        <end position="66"/>
    </location>
</feature>
<dbReference type="Proteomes" id="UP000008701">
    <property type="component" value="Chromosome"/>
</dbReference>
<dbReference type="HOGENOM" id="CLU_000445_104_18_10"/>
<organism evidence="9 10">
    <name type="scientific">Chlorobium phaeobacteroides (strain DSM 266 / SMG 266 / 2430)</name>
    <dbReference type="NCBI Taxonomy" id="290317"/>
    <lineage>
        <taxon>Bacteria</taxon>
        <taxon>Pseudomonadati</taxon>
        <taxon>Chlorobiota</taxon>
        <taxon>Chlorobiia</taxon>
        <taxon>Chlorobiales</taxon>
        <taxon>Chlorobiaceae</taxon>
        <taxon>Chlorobium/Pelodictyon group</taxon>
        <taxon>Chlorobium</taxon>
    </lineage>
</organism>
<gene>
    <name evidence="9" type="ordered locus">Cpha266_1801</name>
</gene>
<dbReference type="InterPro" id="IPR003594">
    <property type="entry name" value="HATPase_dom"/>
</dbReference>
<keyword evidence="6" id="KW-0812">Transmembrane</keyword>
<feature type="transmembrane region" description="Helical" evidence="6">
    <location>
        <begin position="309"/>
        <end position="333"/>
    </location>
</feature>
<evidence type="ECO:0000259" key="8">
    <source>
        <dbReference type="PROSITE" id="PS50110"/>
    </source>
</evidence>
<feature type="transmembrane region" description="Helical" evidence="6">
    <location>
        <begin position="104"/>
        <end position="120"/>
    </location>
</feature>
<feature type="modified residue" description="4-aspartylphosphate" evidence="5">
    <location>
        <position position="494"/>
    </location>
</feature>
<evidence type="ECO:0000313" key="9">
    <source>
        <dbReference type="EMBL" id="ABL65818.1"/>
    </source>
</evidence>
<feature type="transmembrane region" description="Helical" evidence="6">
    <location>
        <begin position="156"/>
        <end position="176"/>
    </location>
</feature>
<keyword evidence="9" id="KW-0418">Kinase</keyword>
<evidence type="ECO:0000256" key="6">
    <source>
        <dbReference type="SAM" id="Phobius"/>
    </source>
</evidence>
<dbReference type="InterPro" id="IPR001789">
    <property type="entry name" value="Sig_transdc_resp-reg_receiver"/>
</dbReference>
<evidence type="ECO:0000259" key="7">
    <source>
        <dbReference type="PROSITE" id="PS50109"/>
    </source>
</evidence>
<reference evidence="9 10" key="1">
    <citation type="submission" date="2006-12" db="EMBL/GenBank/DDBJ databases">
        <title>Complete sequence of Chlorobium phaeobacteroides DSM 266.</title>
        <authorList>
            <consortium name="US DOE Joint Genome Institute"/>
            <person name="Copeland A."/>
            <person name="Lucas S."/>
            <person name="Lapidus A."/>
            <person name="Barry K."/>
            <person name="Detter J.C."/>
            <person name="Glavina del Rio T."/>
            <person name="Hammon N."/>
            <person name="Israni S."/>
            <person name="Pitluck S."/>
            <person name="Goltsman E."/>
            <person name="Schmutz J."/>
            <person name="Larimer F."/>
            <person name="Land M."/>
            <person name="Hauser L."/>
            <person name="Mikhailova N."/>
            <person name="Li T."/>
            <person name="Overmann J."/>
            <person name="Bryant D.A."/>
            <person name="Richardson P."/>
        </authorList>
    </citation>
    <scope>NUCLEOTIDE SEQUENCE [LARGE SCALE GENOMIC DNA]</scope>
    <source>
        <strain evidence="9 10">DSM 266</strain>
    </source>
</reference>
<dbReference type="PROSITE" id="PS50109">
    <property type="entry name" value="HIS_KIN"/>
    <property type="match status" value="1"/>
</dbReference>
<dbReference type="PRINTS" id="PR00344">
    <property type="entry name" value="BCTRLSENSOR"/>
</dbReference>
<evidence type="ECO:0000256" key="2">
    <source>
        <dbReference type="ARBA" id="ARBA00012438"/>
    </source>
</evidence>
<dbReference type="InterPro" id="IPR005467">
    <property type="entry name" value="His_kinase_dom"/>
</dbReference>
<dbReference type="SUPFAM" id="SSF47384">
    <property type="entry name" value="Homodimeric domain of signal transducing histidine kinase"/>
    <property type="match status" value="1"/>
</dbReference>
<dbReference type="Pfam" id="PF00072">
    <property type="entry name" value="Response_reg"/>
    <property type="match status" value="2"/>
</dbReference>
<evidence type="ECO:0000313" key="10">
    <source>
        <dbReference type="Proteomes" id="UP000008701"/>
    </source>
</evidence>
<dbReference type="InterPro" id="IPR003661">
    <property type="entry name" value="HisK_dim/P_dom"/>
</dbReference>
<accession>A1BHE1</accession>
<dbReference type="EC" id="2.7.13.3" evidence="2"/>
<dbReference type="GO" id="GO:0000155">
    <property type="term" value="F:phosphorelay sensor kinase activity"/>
    <property type="evidence" value="ECO:0007669"/>
    <property type="project" value="InterPro"/>
</dbReference>
<dbReference type="EMBL" id="CP000492">
    <property type="protein sequence ID" value="ABL65818.1"/>
    <property type="molecule type" value="Genomic_DNA"/>
</dbReference>
<dbReference type="PANTHER" id="PTHR45339">
    <property type="entry name" value="HYBRID SIGNAL TRANSDUCTION HISTIDINE KINASE J"/>
    <property type="match status" value="1"/>
</dbReference>
<dbReference type="SUPFAM" id="SSF55874">
    <property type="entry name" value="ATPase domain of HSP90 chaperone/DNA topoisomerase II/histidine kinase"/>
    <property type="match status" value="1"/>
</dbReference>
<evidence type="ECO:0000256" key="4">
    <source>
        <dbReference type="ARBA" id="ARBA00023012"/>
    </source>
</evidence>
<evidence type="ECO:0000256" key="5">
    <source>
        <dbReference type="PROSITE-ProRule" id="PRU00169"/>
    </source>
</evidence>
<proteinExistence type="predicted"/>
<protein>
    <recommendedName>
        <fullName evidence="2">histidine kinase</fullName>
        <ecNumber evidence="2">2.7.13.3</ecNumber>
    </recommendedName>
</protein>
<dbReference type="KEGG" id="cph:Cpha266_1801"/>
<dbReference type="PANTHER" id="PTHR45339:SF1">
    <property type="entry name" value="HYBRID SIGNAL TRANSDUCTION HISTIDINE KINASE J"/>
    <property type="match status" value="1"/>
</dbReference>
<dbReference type="InterPro" id="IPR011006">
    <property type="entry name" value="CheY-like_superfamily"/>
</dbReference>
<dbReference type="Gene3D" id="3.30.565.10">
    <property type="entry name" value="Histidine kinase-like ATPase, C-terminal domain"/>
    <property type="match status" value="1"/>
</dbReference>
<dbReference type="SUPFAM" id="SSF52172">
    <property type="entry name" value="CheY-like"/>
    <property type="match status" value="2"/>
</dbReference>
<keyword evidence="6" id="KW-1133">Transmembrane helix</keyword>
<dbReference type="CDD" id="cd00082">
    <property type="entry name" value="HisKA"/>
    <property type="match status" value="1"/>
</dbReference>
<dbReference type="RefSeq" id="WP_011745625.1">
    <property type="nucleotide sequence ID" value="NC_008639.1"/>
</dbReference>
<dbReference type="CDD" id="cd00075">
    <property type="entry name" value="HATPase"/>
    <property type="match status" value="1"/>
</dbReference>
<dbReference type="Gene3D" id="1.10.287.130">
    <property type="match status" value="1"/>
</dbReference>
<dbReference type="Pfam" id="PF02518">
    <property type="entry name" value="HATPase_c"/>
    <property type="match status" value="1"/>
</dbReference>
<dbReference type="InterPro" id="IPR036097">
    <property type="entry name" value="HisK_dim/P_sf"/>
</dbReference>
<dbReference type="SMART" id="SM00387">
    <property type="entry name" value="HATPase_c"/>
    <property type="match status" value="1"/>
</dbReference>
<comment type="catalytic activity">
    <reaction evidence="1">
        <text>ATP + protein L-histidine = ADP + protein N-phospho-L-histidine.</text>
        <dbReference type="EC" id="2.7.13.3"/>
    </reaction>
</comment>
<dbReference type="CDD" id="cd17546">
    <property type="entry name" value="REC_hyHK_CKI1_RcsC-like"/>
    <property type="match status" value="2"/>
</dbReference>
<name>A1BHE1_CHLPD</name>
<feature type="transmembrane region" description="Helical" evidence="6">
    <location>
        <begin position="20"/>
        <end position="37"/>
    </location>
</feature>
<dbReference type="STRING" id="290317.Cpha266_1801"/>
<feature type="domain" description="Histidine kinase" evidence="7">
    <location>
        <begin position="196"/>
        <end position="422"/>
    </location>
</feature>
<keyword evidence="9" id="KW-0808">Transferase</keyword>
<dbReference type="Gene3D" id="3.40.50.2300">
    <property type="match status" value="2"/>
</dbReference>
<dbReference type="eggNOG" id="COG0784">
    <property type="taxonomic scope" value="Bacteria"/>
</dbReference>
<keyword evidence="6" id="KW-0472">Membrane</keyword>
<keyword evidence="4" id="KW-0902">Two-component regulatory system</keyword>
<dbReference type="eggNOG" id="COG4191">
    <property type="taxonomic scope" value="Bacteria"/>
</dbReference>
<feature type="domain" description="Response regulatory" evidence="8">
    <location>
        <begin position="445"/>
        <end position="559"/>
    </location>
</feature>
<feature type="domain" description="Response regulatory" evidence="8">
    <location>
        <begin position="574"/>
        <end position="691"/>
    </location>
</feature>
<sequence>MLAYIRQCVIDGTQVSRFNTLAAGLLGAPAHFFFYFIFKYGFDLPYENLFLRLTATLLCLAVLFKSRLPGFIQTRFTFFWHFTIIFVLPFVFTVNLIMNNFHELWLYWEIFMLFVLIAFVPNWLMFLFDLLLGFAGAVVFYFLSTPRVELHPEFNIPLYLLVLVFTIVAGYVFSYSNKRGIMAMERNNALKALAAGIAHEMRNPLGQIRYNLESIQEELPLYHAERLYPSISAGGVERIYEKVARGQIAVNRGIQVIEMILEEVREDASEDAGLTYLSAAAITRKAIDEYGYESQEERQRVHFFEDDDFVFKGVETMYVFVLFNLVMNALYFLRSFPDGRIDIRLKRGEILNSVTVRDTGPGVAKENLAKLFDPFYTSGRKGGTGLGLAYCKRVMRFFGGDIVCRSVRYEFTEFILTFPPVSDGDIADFEADLYAQYHELFSAKRILHVGADPANLVLIARYLLPLSVELDQVQSGAEAMEMIASRQYDLVLLDLELPIIDGYELAFRMQENGVVLSIVAYTRMSSTLLKGRAEKLGIQALLSMPIVLAELLSVLAEAIETKPDTLKNSLAGKTVLVADDSALNRMVVKNILQRGGLTVLDAKNGQEAIDILEHYPCDLLLIDIQMPVLDGLEAAKRIRATKSGYRGIPIICLSGDGDKETVRRAMESGMNDYLIKPVDSKNLLQKVSRLLLLTEKTQK</sequence>
<evidence type="ECO:0000256" key="3">
    <source>
        <dbReference type="ARBA" id="ARBA00022553"/>
    </source>
</evidence>
<feature type="transmembrane region" description="Helical" evidence="6">
    <location>
        <begin position="78"/>
        <end position="98"/>
    </location>
</feature>
<dbReference type="AlphaFoldDB" id="A1BHE1"/>
<dbReference type="SMART" id="SM00388">
    <property type="entry name" value="HisKA"/>
    <property type="match status" value="1"/>
</dbReference>
<keyword evidence="10" id="KW-1185">Reference proteome</keyword>
<feature type="modified residue" description="4-aspartylphosphate" evidence="5">
    <location>
        <position position="623"/>
    </location>
</feature>
<dbReference type="InterPro" id="IPR004358">
    <property type="entry name" value="Sig_transdc_His_kin-like_C"/>
</dbReference>
<evidence type="ECO:0000256" key="1">
    <source>
        <dbReference type="ARBA" id="ARBA00000085"/>
    </source>
</evidence>
<dbReference type="InterPro" id="IPR036890">
    <property type="entry name" value="HATPase_C_sf"/>
</dbReference>
<dbReference type="PROSITE" id="PS50110">
    <property type="entry name" value="RESPONSE_REGULATORY"/>
    <property type="match status" value="2"/>
</dbReference>
<dbReference type="SMART" id="SM00448">
    <property type="entry name" value="REC"/>
    <property type="match status" value="2"/>
</dbReference>
<keyword evidence="3 5" id="KW-0597">Phosphoprotein</keyword>